<evidence type="ECO:0000256" key="1">
    <source>
        <dbReference type="SAM" id="SignalP"/>
    </source>
</evidence>
<evidence type="ECO:0008006" key="4">
    <source>
        <dbReference type="Google" id="ProtNLM"/>
    </source>
</evidence>
<organism evidence="2 3">
    <name type="scientific">Amnimonas aquatica</name>
    <dbReference type="NCBI Taxonomy" id="2094561"/>
    <lineage>
        <taxon>Bacteria</taxon>
        <taxon>Pseudomonadati</taxon>
        <taxon>Pseudomonadota</taxon>
        <taxon>Gammaproteobacteria</taxon>
        <taxon>Moraxellales</taxon>
        <taxon>Moraxellaceae</taxon>
        <taxon>Amnimonas</taxon>
    </lineage>
</organism>
<evidence type="ECO:0000313" key="3">
    <source>
        <dbReference type="Proteomes" id="UP000243900"/>
    </source>
</evidence>
<comment type="caution">
    <text evidence="2">The sequence shown here is derived from an EMBL/GenBank/DDBJ whole genome shotgun (WGS) entry which is preliminary data.</text>
</comment>
<dbReference type="AlphaFoldDB" id="A0A2P6ARW8"/>
<dbReference type="EMBL" id="PTQZ01000153">
    <property type="protein sequence ID" value="PQA39376.1"/>
    <property type="molecule type" value="Genomic_DNA"/>
</dbReference>
<keyword evidence="3" id="KW-1185">Reference proteome</keyword>
<reference evidence="3" key="1">
    <citation type="submission" date="2018-02" db="EMBL/GenBank/DDBJ databases">
        <title>Genome sequencing of Solimonas sp. HR-BB.</title>
        <authorList>
            <person name="Lee Y."/>
            <person name="Jeon C.O."/>
        </authorList>
    </citation>
    <scope>NUCLEOTIDE SEQUENCE [LARGE SCALE GENOMIC DNA]</scope>
    <source>
        <strain evidence="3">HR-E</strain>
    </source>
</reference>
<sequence>MSIMRGLPPVAGLAVLLLAGCASAPSAPERLPTHYRDAGIPAALLRGGIGISPQVAYPERLRYGSVTSRQPFYGMLSAQQAPGVFGSHQPPRLRDVFDPAATLTAEVAAQMRAQPRLAGALREPGRSAGQRLVLDMQRAGQFGMDMENRACQLTVMIRARL</sequence>
<feature type="non-terminal residue" evidence="2">
    <location>
        <position position="161"/>
    </location>
</feature>
<feature type="signal peptide" evidence="1">
    <location>
        <begin position="1"/>
        <end position="24"/>
    </location>
</feature>
<dbReference type="RefSeq" id="WP_241146767.1">
    <property type="nucleotide sequence ID" value="NZ_PTQZ01000153.1"/>
</dbReference>
<evidence type="ECO:0000313" key="2">
    <source>
        <dbReference type="EMBL" id="PQA39376.1"/>
    </source>
</evidence>
<protein>
    <recommendedName>
        <fullName evidence="4">Lipoprotein</fullName>
    </recommendedName>
</protein>
<gene>
    <name evidence="2" type="ORF">C5O18_06805</name>
</gene>
<name>A0A2P6ARW8_9GAMM</name>
<proteinExistence type="predicted"/>
<feature type="chain" id="PRO_5015144955" description="Lipoprotein" evidence="1">
    <location>
        <begin position="25"/>
        <end position="161"/>
    </location>
</feature>
<dbReference type="Proteomes" id="UP000243900">
    <property type="component" value="Unassembled WGS sequence"/>
</dbReference>
<dbReference type="PROSITE" id="PS51257">
    <property type="entry name" value="PROKAR_LIPOPROTEIN"/>
    <property type="match status" value="1"/>
</dbReference>
<keyword evidence="1" id="KW-0732">Signal</keyword>
<accession>A0A2P6ARW8</accession>